<feature type="transmembrane region" description="Helical" evidence="6">
    <location>
        <begin position="392"/>
        <end position="410"/>
    </location>
</feature>
<evidence type="ECO:0000256" key="6">
    <source>
        <dbReference type="SAM" id="Phobius"/>
    </source>
</evidence>
<keyword evidence="9" id="KW-1185">Reference proteome</keyword>
<name>A0ABQ5P5U3_9ACTN</name>
<dbReference type="InterPro" id="IPR020846">
    <property type="entry name" value="MFS_dom"/>
</dbReference>
<dbReference type="Proteomes" id="UP001291653">
    <property type="component" value="Unassembled WGS sequence"/>
</dbReference>
<dbReference type="EMBL" id="BSBI01000012">
    <property type="protein sequence ID" value="GLF97823.1"/>
    <property type="molecule type" value="Genomic_DNA"/>
</dbReference>
<dbReference type="RefSeq" id="WP_323449810.1">
    <property type="nucleotide sequence ID" value="NZ_BSBI01000012.1"/>
</dbReference>
<dbReference type="InterPro" id="IPR036259">
    <property type="entry name" value="MFS_trans_sf"/>
</dbReference>
<dbReference type="PANTHER" id="PTHR23528:SF1">
    <property type="entry name" value="MAJOR FACILITATOR SUPERFAMILY (MFS) PROFILE DOMAIN-CONTAINING PROTEIN"/>
    <property type="match status" value="1"/>
</dbReference>
<feature type="transmembrane region" description="Helical" evidence="6">
    <location>
        <begin position="236"/>
        <end position="257"/>
    </location>
</feature>
<accession>A0ABQ5P5U3</accession>
<feature type="transmembrane region" description="Helical" evidence="6">
    <location>
        <begin position="186"/>
        <end position="204"/>
    </location>
</feature>
<feature type="transmembrane region" description="Helical" evidence="6">
    <location>
        <begin position="325"/>
        <end position="342"/>
    </location>
</feature>
<keyword evidence="3 6" id="KW-1133">Transmembrane helix</keyword>
<feature type="region of interest" description="Disordered" evidence="5">
    <location>
        <begin position="1"/>
        <end position="20"/>
    </location>
</feature>
<reference evidence="8 9" key="1">
    <citation type="submission" date="2022-10" db="EMBL/GenBank/DDBJ databases">
        <title>Draft genome sequence of Streptomyces sp. YSPA8.</title>
        <authorList>
            <person name="Moriuchi R."/>
            <person name="Dohra H."/>
            <person name="Yamamura H."/>
            <person name="Kodani S."/>
        </authorList>
    </citation>
    <scope>NUCLEOTIDE SEQUENCE [LARGE SCALE GENOMIC DNA]</scope>
    <source>
        <strain evidence="8 9">YSPA8</strain>
    </source>
</reference>
<feature type="transmembrane region" description="Helical" evidence="6">
    <location>
        <begin position="157"/>
        <end position="180"/>
    </location>
</feature>
<feature type="domain" description="Major facilitator superfamily (MFS) profile" evidence="7">
    <location>
        <begin position="231"/>
        <end position="414"/>
    </location>
</feature>
<feature type="transmembrane region" description="Helical" evidence="6">
    <location>
        <begin position="269"/>
        <end position="288"/>
    </location>
</feature>
<evidence type="ECO:0000256" key="3">
    <source>
        <dbReference type="ARBA" id="ARBA00022989"/>
    </source>
</evidence>
<protein>
    <submittedName>
        <fullName evidence="8">MFS transporter</fullName>
    </submittedName>
</protein>
<sequence>MDTHAHQPTAGRDPRRQTAPVGRGWTARLMLLHLGLYMALLTPMQILLAAHLAEIDPGGKEIALGWATGLGALVAVAAAPFAGALSDRTGGRFGRRRPWIAGGALVGACGLLLTAAQSTTAGVTLGWALAQLGLSAQLAGALAAVPDRVPVERRAAVSGSVAVPQALGLVVGAVLVTVVASGTGGGYALLAAVVVFCALPFVLVPEEPVRAAPRPRPRAGDFWLSPRAHPDYAWAWATRFLVNLGNGLGTLYLLYFLKDAVGYGDPERGVLVLTVLYTTGVVVTASAAGAVSDRLGLRRAPVSAGAVLMSAASLVLAVWPGWATATVAAALLGLGFGVYVSAEQALLTQVLPHSGDHAKDLGMFNAANTVPQVLGPVMAATVVSVAGGYTGLYLAASLSTGLGAVLVWRIRSVR</sequence>
<feature type="transmembrane region" description="Helical" evidence="6">
    <location>
        <begin position="31"/>
        <end position="52"/>
    </location>
</feature>
<dbReference type="PANTHER" id="PTHR23528">
    <property type="match status" value="1"/>
</dbReference>
<organism evidence="8 9">
    <name type="scientific">Streptomyces yaizuensis</name>
    <dbReference type="NCBI Taxonomy" id="2989713"/>
    <lineage>
        <taxon>Bacteria</taxon>
        <taxon>Bacillati</taxon>
        <taxon>Actinomycetota</taxon>
        <taxon>Actinomycetes</taxon>
        <taxon>Kitasatosporales</taxon>
        <taxon>Streptomycetaceae</taxon>
        <taxon>Streptomyces</taxon>
    </lineage>
</organism>
<evidence type="ECO:0000256" key="2">
    <source>
        <dbReference type="ARBA" id="ARBA00022692"/>
    </source>
</evidence>
<dbReference type="SUPFAM" id="SSF103473">
    <property type="entry name" value="MFS general substrate transporter"/>
    <property type="match status" value="1"/>
</dbReference>
<dbReference type="PROSITE" id="PS50850">
    <property type="entry name" value="MFS"/>
    <property type="match status" value="1"/>
</dbReference>
<dbReference type="Pfam" id="PF07690">
    <property type="entry name" value="MFS_1"/>
    <property type="match status" value="2"/>
</dbReference>
<keyword evidence="2 6" id="KW-0812">Transmembrane</keyword>
<feature type="transmembrane region" description="Helical" evidence="6">
    <location>
        <begin position="64"/>
        <end position="86"/>
    </location>
</feature>
<dbReference type="InterPro" id="IPR011701">
    <property type="entry name" value="MFS"/>
</dbReference>
<dbReference type="Gene3D" id="1.20.1250.20">
    <property type="entry name" value="MFS general substrate transporter like domains"/>
    <property type="match status" value="2"/>
</dbReference>
<feature type="transmembrane region" description="Helical" evidence="6">
    <location>
        <begin position="98"/>
        <end position="118"/>
    </location>
</feature>
<comment type="caution">
    <text evidence="8">The sequence shown here is derived from an EMBL/GenBank/DDBJ whole genome shotgun (WGS) entry which is preliminary data.</text>
</comment>
<keyword evidence="4 6" id="KW-0472">Membrane</keyword>
<evidence type="ECO:0000313" key="9">
    <source>
        <dbReference type="Proteomes" id="UP001291653"/>
    </source>
</evidence>
<evidence type="ECO:0000256" key="5">
    <source>
        <dbReference type="SAM" id="MobiDB-lite"/>
    </source>
</evidence>
<gene>
    <name evidence="8" type="ORF">SYYSPA8_26020</name>
</gene>
<evidence type="ECO:0000313" key="8">
    <source>
        <dbReference type="EMBL" id="GLF97823.1"/>
    </source>
</evidence>
<comment type="subcellular location">
    <subcellularLocation>
        <location evidence="1">Cell membrane</location>
        <topology evidence="1">Multi-pass membrane protein</topology>
    </subcellularLocation>
</comment>
<evidence type="ECO:0000256" key="4">
    <source>
        <dbReference type="ARBA" id="ARBA00023136"/>
    </source>
</evidence>
<evidence type="ECO:0000259" key="7">
    <source>
        <dbReference type="PROSITE" id="PS50850"/>
    </source>
</evidence>
<feature type="transmembrane region" description="Helical" evidence="6">
    <location>
        <begin position="363"/>
        <end position="386"/>
    </location>
</feature>
<proteinExistence type="predicted"/>
<evidence type="ECO:0000256" key="1">
    <source>
        <dbReference type="ARBA" id="ARBA00004651"/>
    </source>
</evidence>